<sequence length="63" mass="6965">METGAGYQCRCLIEMLTAGGRKSMGWLFFWIVLLGLPLLLGFGFAFEKILKRIGRASSHEDGA</sequence>
<dbReference type="RefSeq" id="WP_128095143.1">
    <property type="nucleotide sequence ID" value="NZ_JBHEEN010000018.1"/>
</dbReference>
<keyword evidence="1" id="KW-0812">Transmembrane</keyword>
<keyword evidence="1" id="KW-1133">Transmembrane helix</keyword>
<accession>A0A643ETB0</accession>
<evidence type="ECO:0000256" key="1">
    <source>
        <dbReference type="SAM" id="Phobius"/>
    </source>
</evidence>
<feature type="transmembrane region" description="Helical" evidence="1">
    <location>
        <begin position="24"/>
        <end position="46"/>
    </location>
</feature>
<name>A0A643ETB0_9HYPH</name>
<keyword evidence="1" id="KW-0472">Membrane</keyword>
<dbReference type="EMBL" id="VZPE01000017">
    <property type="protein sequence ID" value="KAB0565315.1"/>
    <property type="molecule type" value="Genomic_DNA"/>
</dbReference>
<gene>
    <name evidence="2" type="ORF">F7Q93_23355</name>
</gene>
<proteinExistence type="predicted"/>
<reference evidence="2" key="1">
    <citation type="submission" date="2019-09" db="EMBL/GenBank/DDBJ databases">
        <title>Draft genome sequences of 48 bacterial type strains from the CCUG.</title>
        <authorList>
            <person name="Tunovic T."/>
            <person name="Pineiro-Iglesias B."/>
            <person name="Unosson C."/>
            <person name="Inganas E."/>
            <person name="Ohlen M."/>
            <person name="Cardew S."/>
            <person name="Jensie-Markopoulos S."/>
            <person name="Salva-Serra F."/>
            <person name="Jaen-Luchoro D."/>
            <person name="Karlsson R."/>
            <person name="Svensson-Stadler L."/>
            <person name="Chun J."/>
            <person name="Moore E."/>
        </authorList>
    </citation>
    <scope>NUCLEOTIDE SEQUENCE</scope>
    <source>
        <strain evidence="2">CCUG 50899</strain>
    </source>
</reference>
<organism evidence="2">
    <name type="scientific">Brucella pituitosa</name>
    <dbReference type="NCBI Taxonomy" id="571256"/>
    <lineage>
        <taxon>Bacteria</taxon>
        <taxon>Pseudomonadati</taxon>
        <taxon>Pseudomonadota</taxon>
        <taxon>Alphaproteobacteria</taxon>
        <taxon>Hyphomicrobiales</taxon>
        <taxon>Brucellaceae</taxon>
        <taxon>Brucella/Ochrobactrum group</taxon>
        <taxon>Brucella</taxon>
    </lineage>
</organism>
<evidence type="ECO:0000313" key="2">
    <source>
        <dbReference type="EMBL" id="KAB0565315.1"/>
    </source>
</evidence>
<dbReference type="AlphaFoldDB" id="A0A643ETB0"/>
<protein>
    <submittedName>
        <fullName evidence="2">Uncharacterized protein</fullName>
    </submittedName>
</protein>
<comment type="caution">
    <text evidence="2">The sequence shown here is derived from an EMBL/GenBank/DDBJ whole genome shotgun (WGS) entry which is preliminary data.</text>
</comment>